<feature type="chain" id="PRO_5045279923" evidence="2">
    <location>
        <begin position="21"/>
        <end position="306"/>
    </location>
</feature>
<dbReference type="PANTHER" id="PTHR48081">
    <property type="entry name" value="AB HYDROLASE SUPERFAMILY PROTEIN C4A8.06C"/>
    <property type="match status" value="1"/>
</dbReference>
<protein>
    <submittedName>
        <fullName evidence="4">Alpha/beta hydrolase</fullName>
    </submittedName>
</protein>
<feature type="signal peptide" evidence="2">
    <location>
        <begin position="1"/>
        <end position="20"/>
    </location>
</feature>
<dbReference type="Gene3D" id="3.40.50.1820">
    <property type="entry name" value="alpha/beta hydrolase"/>
    <property type="match status" value="1"/>
</dbReference>
<gene>
    <name evidence="4" type="ORF">GCM10023091_10280</name>
</gene>
<dbReference type="GO" id="GO:0016787">
    <property type="term" value="F:hydrolase activity"/>
    <property type="evidence" value="ECO:0007669"/>
    <property type="project" value="UniProtKB-KW"/>
</dbReference>
<proteinExistence type="predicted"/>
<accession>A0ABP8LRE7</accession>
<dbReference type="Pfam" id="PF20434">
    <property type="entry name" value="BD-FAE"/>
    <property type="match status" value="1"/>
</dbReference>
<name>A0ABP8LRE7_9BACT</name>
<evidence type="ECO:0000259" key="3">
    <source>
        <dbReference type="Pfam" id="PF20434"/>
    </source>
</evidence>
<dbReference type="RefSeq" id="WP_345027005.1">
    <property type="nucleotide sequence ID" value="NZ_BAABEY010000011.1"/>
</dbReference>
<dbReference type="EMBL" id="BAABEY010000011">
    <property type="protein sequence ID" value="GAA4434818.1"/>
    <property type="molecule type" value="Genomic_DNA"/>
</dbReference>
<evidence type="ECO:0000313" key="4">
    <source>
        <dbReference type="EMBL" id="GAA4434818.1"/>
    </source>
</evidence>
<dbReference type="InterPro" id="IPR049492">
    <property type="entry name" value="BD-FAE-like_dom"/>
</dbReference>
<evidence type="ECO:0000256" key="1">
    <source>
        <dbReference type="ARBA" id="ARBA00022801"/>
    </source>
</evidence>
<evidence type="ECO:0000313" key="5">
    <source>
        <dbReference type="Proteomes" id="UP001501508"/>
    </source>
</evidence>
<keyword evidence="2" id="KW-0732">Signal</keyword>
<keyword evidence="5" id="KW-1185">Reference proteome</keyword>
<dbReference type="PANTHER" id="PTHR48081:SF6">
    <property type="entry name" value="PEPTIDASE S9 PROLYL OLIGOPEPTIDASE CATALYTIC DOMAIN-CONTAINING PROTEIN"/>
    <property type="match status" value="1"/>
</dbReference>
<sequence length="306" mass="33490">MTRLKLTCFITLFMMTGAMAQSQVIPLWPEGQIPNAIRNDIVEKSETDDKGILRISGVTVPTMTVFLPEKSKATGAAVLICPGGGYGILAASHEGSDLARWFNERGIAGVVLKYRLPNAKAMVRQHEVPLTDAMQAMKLIRKNAGEWRIDPDKIGVMGFSAGGHLAATLSTHYHRGEKASEGAKPNFSILMYPVITFSQLNTHIGSRKNLLGPDSSAALVTYYSNELQVDEKTPPAFLVHSEDDKAVPIENSIGYYLALKKYKIPAEAHFYPEGGHGYGLRTDGKGSLAGWPQALENWLKSRGYQK</sequence>
<dbReference type="InterPro" id="IPR050300">
    <property type="entry name" value="GDXG_lipolytic_enzyme"/>
</dbReference>
<reference evidence="5" key="1">
    <citation type="journal article" date="2019" name="Int. J. Syst. Evol. Microbiol.">
        <title>The Global Catalogue of Microorganisms (GCM) 10K type strain sequencing project: providing services to taxonomists for standard genome sequencing and annotation.</title>
        <authorList>
            <consortium name="The Broad Institute Genomics Platform"/>
            <consortium name="The Broad Institute Genome Sequencing Center for Infectious Disease"/>
            <person name="Wu L."/>
            <person name="Ma J."/>
        </authorList>
    </citation>
    <scope>NUCLEOTIDE SEQUENCE [LARGE SCALE GENOMIC DNA]</scope>
    <source>
        <strain evidence="5">JCM 31920</strain>
    </source>
</reference>
<feature type="domain" description="BD-FAE-like" evidence="3">
    <location>
        <begin position="64"/>
        <end position="253"/>
    </location>
</feature>
<organism evidence="4 5">
    <name type="scientific">Ravibacter arvi</name>
    <dbReference type="NCBI Taxonomy" id="2051041"/>
    <lineage>
        <taxon>Bacteria</taxon>
        <taxon>Pseudomonadati</taxon>
        <taxon>Bacteroidota</taxon>
        <taxon>Cytophagia</taxon>
        <taxon>Cytophagales</taxon>
        <taxon>Spirosomataceae</taxon>
        <taxon>Ravibacter</taxon>
    </lineage>
</organism>
<dbReference type="InterPro" id="IPR029058">
    <property type="entry name" value="AB_hydrolase_fold"/>
</dbReference>
<dbReference type="Proteomes" id="UP001501508">
    <property type="component" value="Unassembled WGS sequence"/>
</dbReference>
<dbReference type="SUPFAM" id="SSF53474">
    <property type="entry name" value="alpha/beta-Hydrolases"/>
    <property type="match status" value="1"/>
</dbReference>
<keyword evidence="1 4" id="KW-0378">Hydrolase</keyword>
<comment type="caution">
    <text evidence="4">The sequence shown here is derived from an EMBL/GenBank/DDBJ whole genome shotgun (WGS) entry which is preliminary data.</text>
</comment>
<evidence type="ECO:0000256" key="2">
    <source>
        <dbReference type="SAM" id="SignalP"/>
    </source>
</evidence>